<evidence type="ECO:0000313" key="3">
    <source>
        <dbReference type="Proteomes" id="UP000252519"/>
    </source>
</evidence>
<dbReference type="EMBL" id="JOJR01000025">
    <property type="protein sequence ID" value="RCN50224.1"/>
    <property type="molecule type" value="Genomic_DNA"/>
</dbReference>
<feature type="transmembrane region" description="Helical" evidence="1">
    <location>
        <begin position="34"/>
        <end position="54"/>
    </location>
</feature>
<dbReference type="Pfam" id="PF10323">
    <property type="entry name" value="7TM_GPCR_Srv"/>
    <property type="match status" value="1"/>
</dbReference>
<dbReference type="Proteomes" id="UP000252519">
    <property type="component" value="Unassembled WGS sequence"/>
</dbReference>
<evidence type="ECO:0000256" key="1">
    <source>
        <dbReference type="SAM" id="Phobius"/>
    </source>
</evidence>
<proteinExistence type="predicted"/>
<name>A0A368H0V8_ANCCA</name>
<reference evidence="2 3" key="1">
    <citation type="submission" date="2014-10" db="EMBL/GenBank/DDBJ databases">
        <title>Draft genome of the hookworm Ancylostoma caninum.</title>
        <authorList>
            <person name="Mitreva M."/>
        </authorList>
    </citation>
    <scope>NUCLEOTIDE SEQUENCE [LARGE SCALE GENOMIC DNA]</scope>
    <source>
        <strain evidence="2 3">Baltimore</strain>
    </source>
</reference>
<gene>
    <name evidence="2" type="ORF">ANCCAN_03641</name>
</gene>
<comment type="caution">
    <text evidence="2">The sequence shown here is derived from an EMBL/GenBank/DDBJ whole genome shotgun (WGS) entry which is preliminary data.</text>
</comment>
<accession>A0A368H0V8</accession>
<evidence type="ECO:0000313" key="2">
    <source>
        <dbReference type="EMBL" id="RCN50224.1"/>
    </source>
</evidence>
<keyword evidence="3" id="KW-1185">Reference proteome</keyword>
<keyword evidence="1" id="KW-0472">Membrane</keyword>
<dbReference type="InterPro" id="IPR019426">
    <property type="entry name" value="7TM_GPCR_serpentine_rcpt_Srv"/>
</dbReference>
<organism evidence="2 3">
    <name type="scientific">Ancylostoma caninum</name>
    <name type="common">Dog hookworm</name>
    <dbReference type="NCBI Taxonomy" id="29170"/>
    <lineage>
        <taxon>Eukaryota</taxon>
        <taxon>Metazoa</taxon>
        <taxon>Ecdysozoa</taxon>
        <taxon>Nematoda</taxon>
        <taxon>Chromadorea</taxon>
        <taxon>Rhabditida</taxon>
        <taxon>Rhabditina</taxon>
        <taxon>Rhabditomorpha</taxon>
        <taxon>Strongyloidea</taxon>
        <taxon>Ancylostomatidae</taxon>
        <taxon>Ancylostomatinae</taxon>
        <taxon>Ancylostoma</taxon>
    </lineage>
</organism>
<dbReference type="AlphaFoldDB" id="A0A368H0V8"/>
<protein>
    <submittedName>
        <fullName evidence="2">Uncharacterized protein</fullName>
    </submittedName>
</protein>
<keyword evidence="1" id="KW-1133">Transmembrane helix</keyword>
<sequence length="108" mass="12255">MLILNADIRRKVLRLLGHKNSGDVQDGPVFTMRIVFPIISCFLSYVNAWLMLILNADIRRKVLRLLGHKNSSNVQVTVVISQTRKASSVGDMQRAYSLCSSERPNERN</sequence>
<dbReference type="OrthoDB" id="5867151at2759"/>
<keyword evidence="1" id="KW-0812">Transmembrane</keyword>